<proteinExistence type="predicted"/>
<comment type="caution">
    <text evidence="1">The sequence shown here is derived from an EMBL/GenBank/DDBJ whole genome shotgun (WGS) entry which is preliminary data.</text>
</comment>
<evidence type="ECO:0000313" key="2">
    <source>
        <dbReference type="Proteomes" id="UP001610631"/>
    </source>
</evidence>
<dbReference type="RefSeq" id="WP_395508047.1">
    <property type="nucleotide sequence ID" value="NZ_JBBDHD010000005.1"/>
</dbReference>
<dbReference type="EMBL" id="JBBDHD010000005">
    <property type="protein sequence ID" value="MFH7594103.1"/>
    <property type="molecule type" value="Genomic_DNA"/>
</dbReference>
<gene>
    <name evidence="1" type="ORF">WDV06_03225</name>
</gene>
<name>A0ABW7P6Z3_9ACTN</name>
<sequence length="261" mass="28521">MNPTELMDEIGGVPFVDDATFKPKALLTAVAMVRRNADGGTFPGLGDYLDPAKAEQVFDRHANSKPEHVAWEELSEEEAGSVARASELVVSAMPEWQTLFHMPKRYRRMQTSISSTSVLIPQTIYLGPQAFRDEETLRETLIHEHAHVWLHFIAEVFDLQSAEAPHDYVLPSGTPNKSYRGVLLAAHFAAAAASALRRRRAAGDVQDDARALYLTQYLGGCLDALNERPYGTVIGDLVQQSLARKHEELAQGAGAAAGGGK</sequence>
<dbReference type="Proteomes" id="UP001610631">
    <property type="component" value="Unassembled WGS sequence"/>
</dbReference>
<keyword evidence="2" id="KW-1185">Reference proteome</keyword>
<organism evidence="1 2">
    <name type="scientific">Streptomyces racemochromogenes</name>
    <dbReference type="NCBI Taxonomy" id="67353"/>
    <lineage>
        <taxon>Bacteria</taxon>
        <taxon>Bacillati</taxon>
        <taxon>Actinomycetota</taxon>
        <taxon>Actinomycetes</taxon>
        <taxon>Kitasatosporales</taxon>
        <taxon>Streptomycetaceae</taxon>
        <taxon>Streptomyces</taxon>
    </lineage>
</organism>
<reference evidence="1 2" key="1">
    <citation type="submission" date="2024-03" db="EMBL/GenBank/DDBJ databases">
        <title>Whole genome sequencing of Streptomyces racemochromogenes, to identify antimicrobial biosynthetic gene clusters.</title>
        <authorList>
            <person name="Suryawanshi P."/>
            <person name="Krishnaraj P.U."/>
            <person name="Arun Y.P."/>
            <person name="Suryawanshi M.P."/>
            <person name="Rakshit O."/>
        </authorList>
    </citation>
    <scope>NUCLEOTIDE SEQUENCE [LARGE SCALE GENOMIC DNA]</scope>
    <source>
        <strain evidence="1 2">AUDT626</strain>
    </source>
</reference>
<dbReference type="InterPro" id="IPR026337">
    <property type="entry name" value="AKG_HExxH"/>
</dbReference>
<protein>
    <submittedName>
        <fullName evidence="1">HEXXH motif-containing putative peptide modification protein</fullName>
    </submittedName>
</protein>
<evidence type="ECO:0000313" key="1">
    <source>
        <dbReference type="EMBL" id="MFH7594103.1"/>
    </source>
</evidence>
<dbReference type="NCBIfam" id="TIGR04267">
    <property type="entry name" value="mod_HExxH"/>
    <property type="match status" value="1"/>
</dbReference>
<accession>A0ABW7P6Z3</accession>